<dbReference type="AlphaFoldDB" id="A0A1T5CLC8"/>
<dbReference type="EMBL" id="FUYZ01000001">
    <property type="protein sequence ID" value="SKB60141.1"/>
    <property type="molecule type" value="Genomic_DNA"/>
</dbReference>
<evidence type="ECO:0000313" key="1">
    <source>
        <dbReference type="EMBL" id="SKB60141.1"/>
    </source>
</evidence>
<evidence type="ECO:0000313" key="2">
    <source>
        <dbReference type="Proteomes" id="UP000191112"/>
    </source>
</evidence>
<dbReference type="STRING" id="619805.SAMN05660477_00147"/>
<reference evidence="1 2" key="1">
    <citation type="submission" date="2017-02" db="EMBL/GenBank/DDBJ databases">
        <authorList>
            <person name="Peterson S.W."/>
        </authorList>
    </citation>
    <scope>NUCLEOTIDE SEQUENCE [LARGE SCALE GENOMIC DNA]</scope>
    <source>
        <strain evidence="1 2">DSM 22323</strain>
    </source>
</reference>
<sequence>MKTLKANIPSIKTFTVNENGEIFNYLGKKLNGKKNPSFPYLRSLDFLNLDKKRQVMTFGKIVWNTFYPENMAQADEIVQVIDREAEHVFALKNLRKITKTEKVKELNEIRFSKLKSKRDNKNA</sequence>
<keyword evidence="2" id="KW-1185">Reference proteome</keyword>
<dbReference type="RefSeq" id="WP_079665474.1">
    <property type="nucleotide sequence ID" value="NZ_FUYZ01000001.1"/>
</dbReference>
<accession>A0A1T5CLC8</accession>
<name>A0A1T5CLC8_9FLAO</name>
<protein>
    <submittedName>
        <fullName evidence="1">Uncharacterized protein</fullName>
    </submittedName>
</protein>
<organism evidence="1 2">
    <name type="scientific">Soonwooa buanensis</name>
    <dbReference type="NCBI Taxonomy" id="619805"/>
    <lineage>
        <taxon>Bacteria</taxon>
        <taxon>Pseudomonadati</taxon>
        <taxon>Bacteroidota</taxon>
        <taxon>Flavobacteriia</taxon>
        <taxon>Flavobacteriales</taxon>
        <taxon>Weeksellaceae</taxon>
        <taxon>Chryseobacterium group</taxon>
        <taxon>Soonwooa</taxon>
    </lineage>
</organism>
<dbReference type="Proteomes" id="UP000191112">
    <property type="component" value="Unassembled WGS sequence"/>
</dbReference>
<gene>
    <name evidence="1" type="ORF">SAMN05660477_00147</name>
</gene>
<proteinExistence type="predicted"/>